<evidence type="ECO:0000313" key="3">
    <source>
        <dbReference type="Proteomes" id="UP000659496"/>
    </source>
</evidence>
<sequence>MKIRHVSLEDAEQVCHLILRVENDSKYMLFGPGERMVTKEQLHSRILAMESEQRSTIIVAESDDKLVGYLMASGGSSNRTNHTVYLVVGILTDYQGQGIGIALFEFLEQWAKQQNIHRMELTVAHPNEAGIRLYKKMKFTIEGTKRNSLYIDGNYVDEYYMAKLI</sequence>
<dbReference type="InterPro" id="IPR016181">
    <property type="entry name" value="Acyl_CoA_acyltransferase"/>
</dbReference>
<dbReference type="PANTHER" id="PTHR43415:SF3">
    <property type="entry name" value="GNAT-FAMILY ACETYLTRANSFERASE"/>
    <property type="match status" value="1"/>
</dbReference>
<keyword evidence="3" id="KW-1185">Reference proteome</keyword>
<dbReference type="InterPro" id="IPR000182">
    <property type="entry name" value="GNAT_dom"/>
</dbReference>
<dbReference type="PIRSF" id="PIRSF037663">
    <property type="entry name" value="Acetyltransf_GNAT_prd"/>
    <property type="match status" value="1"/>
</dbReference>
<dbReference type="Gene3D" id="3.40.630.30">
    <property type="match status" value="1"/>
</dbReference>
<feature type="domain" description="N-acetyltransferase" evidence="1">
    <location>
        <begin position="1"/>
        <end position="165"/>
    </location>
</feature>
<reference evidence="2 3" key="1">
    <citation type="submission" date="2020-08" db="EMBL/GenBank/DDBJ databases">
        <title>A Genomic Blueprint of the Chicken Gut Microbiome.</title>
        <authorList>
            <person name="Gilroy R."/>
            <person name="Ravi A."/>
            <person name="Getino M."/>
            <person name="Pursley I."/>
            <person name="Horton D.L."/>
            <person name="Alikhan N.-F."/>
            <person name="Baker D."/>
            <person name="Gharbi K."/>
            <person name="Hall N."/>
            <person name="Watson M."/>
            <person name="Adriaenssens E.M."/>
            <person name="Foster-Nyarko E."/>
            <person name="Jarju S."/>
            <person name="Secka A."/>
            <person name="Antonio M."/>
            <person name="Oren A."/>
            <person name="Chaudhuri R."/>
            <person name="La Ragione R.M."/>
            <person name="Hildebrand F."/>
            <person name="Pallen M.J."/>
        </authorList>
    </citation>
    <scope>NUCLEOTIDE SEQUENCE [LARGE SCALE GENOMIC DNA]</scope>
    <source>
        <strain evidence="2 3">Sa3CUA8</strain>
    </source>
</reference>
<comment type="caution">
    <text evidence="2">The sequence shown here is derived from an EMBL/GenBank/DDBJ whole genome shotgun (WGS) entry which is preliminary data.</text>
</comment>
<dbReference type="Proteomes" id="UP000659496">
    <property type="component" value="Unassembled WGS sequence"/>
</dbReference>
<evidence type="ECO:0000313" key="2">
    <source>
        <dbReference type="EMBL" id="MBD7909495.1"/>
    </source>
</evidence>
<dbReference type="InterPro" id="IPR017255">
    <property type="entry name" value="AcTrfase_GNAT_prd"/>
</dbReference>
<protein>
    <submittedName>
        <fullName evidence="2">GNAT family N-acetyltransferase</fullName>
    </submittedName>
</protein>
<proteinExistence type="predicted"/>
<accession>A0ABR8PMU9</accession>
<dbReference type="SUPFAM" id="SSF55729">
    <property type="entry name" value="Acyl-CoA N-acyltransferases (Nat)"/>
    <property type="match status" value="1"/>
</dbReference>
<gene>
    <name evidence="2" type="ORF">H9659_14245</name>
</gene>
<dbReference type="EMBL" id="JACSQY010000013">
    <property type="protein sequence ID" value="MBD7909495.1"/>
    <property type="molecule type" value="Genomic_DNA"/>
</dbReference>
<evidence type="ECO:0000259" key="1">
    <source>
        <dbReference type="PROSITE" id="PS51186"/>
    </source>
</evidence>
<organism evidence="2 3">
    <name type="scientific">Sporosarcina gallistercoris</name>
    <dbReference type="NCBI Taxonomy" id="2762245"/>
    <lineage>
        <taxon>Bacteria</taxon>
        <taxon>Bacillati</taxon>
        <taxon>Bacillota</taxon>
        <taxon>Bacilli</taxon>
        <taxon>Bacillales</taxon>
        <taxon>Caryophanaceae</taxon>
        <taxon>Sporosarcina</taxon>
    </lineage>
</organism>
<dbReference type="PANTHER" id="PTHR43415">
    <property type="entry name" value="SPERMIDINE N(1)-ACETYLTRANSFERASE"/>
    <property type="match status" value="1"/>
</dbReference>
<dbReference type="PROSITE" id="PS51186">
    <property type="entry name" value="GNAT"/>
    <property type="match status" value="1"/>
</dbReference>
<dbReference type="Pfam" id="PF00583">
    <property type="entry name" value="Acetyltransf_1"/>
    <property type="match status" value="1"/>
</dbReference>
<name>A0ABR8PMU9_9BACL</name>
<dbReference type="RefSeq" id="WP_191691747.1">
    <property type="nucleotide sequence ID" value="NZ_JACSQY010000013.1"/>
</dbReference>
<dbReference type="CDD" id="cd04301">
    <property type="entry name" value="NAT_SF"/>
    <property type="match status" value="1"/>
</dbReference>